<dbReference type="AlphaFoldDB" id="A0A0N1I5H7"/>
<dbReference type="SUPFAM" id="SSF53474">
    <property type="entry name" value="alpha/beta-Hydrolases"/>
    <property type="match status" value="1"/>
</dbReference>
<dbReference type="Proteomes" id="UP000038009">
    <property type="component" value="Unassembled WGS sequence"/>
</dbReference>
<comment type="caution">
    <text evidence="2">The sequence shown here is derived from an EMBL/GenBank/DDBJ whole genome shotgun (WGS) entry which is preliminary data.</text>
</comment>
<organism evidence="2 3">
    <name type="scientific">Leptomonas seymouri</name>
    <dbReference type="NCBI Taxonomy" id="5684"/>
    <lineage>
        <taxon>Eukaryota</taxon>
        <taxon>Discoba</taxon>
        <taxon>Euglenozoa</taxon>
        <taxon>Kinetoplastea</taxon>
        <taxon>Metakinetoplastina</taxon>
        <taxon>Trypanosomatida</taxon>
        <taxon>Trypanosomatidae</taxon>
        <taxon>Leishmaniinae</taxon>
        <taxon>Leptomonas</taxon>
    </lineage>
</organism>
<dbReference type="EMBL" id="LJSK01000067">
    <property type="protein sequence ID" value="KPI87963.1"/>
    <property type="molecule type" value="Genomic_DNA"/>
</dbReference>
<proteinExistence type="predicted"/>
<evidence type="ECO:0000313" key="3">
    <source>
        <dbReference type="Proteomes" id="UP000038009"/>
    </source>
</evidence>
<keyword evidence="3" id="KW-1185">Reference proteome</keyword>
<dbReference type="Gene3D" id="3.40.50.1820">
    <property type="entry name" value="alpha/beta hydrolase"/>
    <property type="match status" value="1"/>
</dbReference>
<evidence type="ECO:0000256" key="1">
    <source>
        <dbReference type="SAM" id="MobiDB-lite"/>
    </source>
</evidence>
<feature type="region of interest" description="Disordered" evidence="1">
    <location>
        <begin position="271"/>
        <end position="290"/>
    </location>
</feature>
<gene>
    <name evidence="2" type="ORF">ABL78_2954</name>
</gene>
<protein>
    <submittedName>
        <fullName evidence="2">Uncharacterized protein</fullName>
    </submittedName>
</protein>
<dbReference type="OrthoDB" id="257265at2759"/>
<accession>A0A0N1I5H7</accession>
<dbReference type="FunFam" id="3.40.50.1820:FF:000740">
    <property type="entry name" value="Uncharacterized protein"/>
    <property type="match status" value="1"/>
</dbReference>
<dbReference type="OMA" id="CFYSAMK"/>
<evidence type="ECO:0000313" key="2">
    <source>
        <dbReference type="EMBL" id="KPI87963.1"/>
    </source>
</evidence>
<dbReference type="InterPro" id="IPR029058">
    <property type="entry name" value="AB_hydrolase_fold"/>
</dbReference>
<dbReference type="VEuPathDB" id="TriTrypDB:Lsey_0067_0160"/>
<feature type="region of interest" description="Disordered" evidence="1">
    <location>
        <begin position="97"/>
        <end position="120"/>
    </location>
</feature>
<sequence>MYPRSVPYEDSPPRRGNIVTVGMPGVTSTRSQMARYTGGDPVTVLRNWADDPYDPLHELEKNKNRYTGMPFCQRVKRMLRLWCTVVWGCKGKEVDADDVDGGTAAEGNGERPWHVTSEGAAGDTGANVAPLLRRGKQVKAPHLPYVEYEANPSPRTACDPTLEAADKGLVDPPVLYKASCRVAPRLIHGVLPSPEVPECRHRNWYCTVNPLHWMLIVKEIITGWWFCTRPLQFCYSEPGRSNMGGLRDQATYTREVHRAIHKLVSASLQQEQGLDNHTQPNDGVQPSASQTRKKHLVLFGVSRGATTCLYSALKLNAEDARHVSLVLVEAPFDTLEHVIDASSPIPRLLRWAFRSFCDWRGTRDEAAAYDFNPQEVQLRCPIAFVMSVKDRRVPNACTQALIDRVRRELVPNIIPSVEVLTLQHSRHPCMAVGHKEDQDAYVAFVEELYNRYCPP</sequence>
<reference evidence="2 3" key="1">
    <citation type="journal article" date="2015" name="PLoS Pathog.">
        <title>Leptomonas seymouri: Adaptations to the Dixenous Life Cycle Analyzed by Genome Sequencing, Transcriptome Profiling and Co-infection with Leishmania donovani.</title>
        <authorList>
            <person name="Kraeva N."/>
            <person name="Butenko A."/>
            <person name="Hlavacova J."/>
            <person name="Kostygov A."/>
            <person name="Myskova J."/>
            <person name="Grybchuk D."/>
            <person name="Lestinova T."/>
            <person name="Votypka J."/>
            <person name="Volf P."/>
            <person name="Opperdoes F."/>
            <person name="Flegontov P."/>
            <person name="Lukes J."/>
            <person name="Yurchenko V."/>
        </authorList>
    </citation>
    <scope>NUCLEOTIDE SEQUENCE [LARGE SCALE GENOMIC DNA]</scope>
    <source>
        <strain evidence="2 3">ATCC 30220</strain>
    </source>
</reference>
<name>A0A0N1I5H7_LEPSE</name>